<evidence type="ECO:0000313" key="6">
    <source>
        <dbReference type="EnsemblPlants" id="AES73235"/>
    </source>
</evidence>
<reference evidence="4 7" key="1">
    <citation type="journal article" date="2011" name="Nature">
        <title>The Medicago genome provides insight into the evolution of rhizobial symbioses.</title>
        <authorList>
            <person name="Young N.D."/>
            <person name="Debelle F."/>
            <person name="Oldroyd G.E."/>
            <person name="Geurts R."/>
            <person name="Cannon S.B."/>
            <person name="Udvardi M.K."/>
            <person name="Benedito V.A."/>
            <person name="Mayer K.F."/>
            <person name="Gouzy J."/>
            <person name="Schoof H."/>
            <person name="Van de Peer Y."/>
            <person name="Proost S."/>
            <person name="Cook D.R."/>
            <person name="Meyers B.C."/>
            <person name="Spannagl M."/>
            <person name="Cheung F."/>
            <person name="De Mita S."/>
            <person name="Krishnakumar V."/>
            <person name="Gundlach H."/>
            <person name="Zhou S."/>
            <person name="Mudge J."/>
            <person name="Bharti A.K."/>
            <person name="Murray J.D."/>
            <person name="Naoumkina M.A."/>
            <person name="Rosen B."/>
            <person name="Silverstein K.A."/>
            <person name="Tang H."/>
            <person name="Rombauts S."/>
            <person name="Zhao P.X."/>
            <person name="Zhou P."/>
            <person name="Barbe V."/>
            <person name="Bardou P."/>
            <person name="Bechner M."/>
            <person name="Bellec A."/>
            <person name="Berger A."/>
            <person name="Berges H."/>
            <person name="Bidwell S."/>
            <person name="Bisseling T."/>
            <person name="Choisne N."/>
            <person name="Couloux A."/>
            <person name="Denny R."/>
            <person name="Deshpande S."/>
            <person name="Dai X."/>
            <person name="Doyle J.J."/>
            <person name="Dudez A.M."/>
            <person name="Farmer A.D."/>
            <person name="Fouteau S."/>
            <person name="Franken C."/>
            <person name="Gibelin C."/>
            <person name="Gish J."/>
            <person name="Goldstein S."/>
            <person name="Gonzalez A.J."/>
            <person name="Green P.J."/>
            <person name="Hallab A."/>
            <person name="Hartog M."/>
            <person name="Hua A."/>
            <person name="Humphray S.J."/>
            <person name="Jeong D.H."/>
            <person name="Jing Y."/>
            <person name="Jocker A."/>
            <person name="Kenton S.M."/>
            <person name="Kim D.J."/>
            <person name="Klee K."/>
            <person name="Lai H."/>
            <person name="Lang C."/>
            <person name="Lin S."/>
            <person name="Macmil S.L."/>
            <person name="Magdelenat G."/>
            <person name="Matthews L."/>
            <person name="McCorrison J."/>
            <person name="Monaghan E.L."/>
            <person name="Mun J.H."/>
            <person name="Najar F.Z."/>
            <person name="Nicholson C."/>
            <person name="Noirot C."/>
            <person name="O'Bleness M."/>
            <person name="Paule C.R."/>
            <person name="Poulain J."/>
            <person name="Prion F."/>
            <person name="Qin B."/>
            <person name="Qu C."/>
            <person name="Retzel E.F."/>
            <person name="Riddle C."/>
            <person name="Sallet E."/>
            <person name="Samain S."/>
            <person name="Samson N."/>
            <person name="Sanders I."/>
            <person name="Saurat O."/>
            <person name="Scarpelli C."/>
            <person name="Schiex T."/>
            <person name="Segurens B."/>
            <person name="Severin A.J."/>
            <person name="Sherrier D.J."/>
            <person name="Shi R."/>
            <person name="Sims S."/>
            <person name="Singer S.R."/>
            <person name="Sinharoy S."/>
            <person name="Sterck L."/>
            <person name="Viollet A."/>
            <person name="Wang B.B."/>
            <person name="Wang K."/>
            <person name="Wang M."/>
            <person name="Wang X."/>
            <person name="Warfsmann J."/>
            <person name="Weissenbach J."/>
            <person name="White D.D."/>
            <person name="White J.D."/>
            <person name="Wiley G.B."/>
            <person name="Wincker P."/>
            <person name="Xing Y."/>
            <person name="Yang L."/>
            <person name="Yao Z."/>
            <person name="Ying F."/>
            <person name="Zhai J."/>
            <person name="Zhou L."/>
            <person name="Zuber A."/>
            <person name="Denarie J."/>
            <person name="Dixon R.A."/>
            <person name="May G.D."/>
            <person name="Schwartz D.C."/>
            <person name="Rogers J."/>
            <person name="Quetier F."/>
            <person name="Town C.D."/>
            <person name="Roe B.A."/>
        </authorList>
    </citation>
    <scope>NUCLEOTIDE SEQUENCE [LARGE SCALE GENOMIC DNA]</scope>
    <source>
        <strain evidence="4">A17</strain>
        <strain evidence="6 7">cv. Jemalong A17</strain>
    </source>
</reference>
<dbReference type="HOGENOM" id="CLU_023330_4_0_1"/>
<dbReference type="AlphaFoldDB" id="G7J5R9"/>
<dbReference type="InterPro" id="IPR036186">
    <property type="entry name" value="Serpin_sf"/>
</dbReference>
<dbReference type="InterPro" id="IPR023795">
    <property type="entry name" value="Serpin_CS"/>
</dbReference>
<dbReference type="EMBL" id="PSQE01000003">
    <property type="protein sequence ID" value="RHN70246.1"/>
    <property type="molecule type" value="Genomic_DNA"/>
</dbReference>
<reference evidence="8" key="4">
    <citation type="journal article" date="2018" name="Nat. Plants">
        <title>Whole-genome landscape of Medicago truncatula symbiotic genes.</title>
        <authorList>
            <person name="Pecrix Y."/>
            <person name="Staton S.E."/>
            <person name="Sallet E."/>
            <person name="Lelandais-Briere C."/>
            <person name="Moreau S."/>
            <person name="Carrere S."/>
            <person name="Blein T."/>
            <person name="Jardinaud M.F."/>
            <person name="Latrasse D."/>
            <person name="Zouine M."/>
            <person name="Zahm M."/>
            <person name="Kreplak J."/>
            <person name="Mayjonade B."/>
            <person name="Satge C."/>
            <person name="Perez M."/>
            <person name="Cauet S."/>
            <person name="Marande W."/>
            <person name="Chantry-Darmon C."/>
            <person name="Lopez-Roques C."/>
            <person name="Bouchez O."/>
            <person name="Berard A."/>
            <person name="Debelle F."/>
            <person name="Munos S."/>
            <person name="Bendahmane A."/>
            <person name="Berges H."/>
            <person name="Niebel A."/>
            <person name="Buitink J."/>
            <person name="Frugier F."/>
            <person name="Benhamed M."/>
            <person name="Crespi M."/>
            <person name="Gouzy J."/>
            <person name="Gamas P."/>
        </authorList>
    </citation>
    <scope>NUCLEOTIDE SEQUENCE [LARGE SCALE GENOMIC DNA]</scope>
    <source>
        <strain evidence="8">cv. Jemalong A17</strain>
    </source>
</reference>
<reference evidence="4 7" key="2">
    <citation type="journal article" date="2014" name="BMC Genomics">
        <title>An improved genome release (version Mt4.0) for the model legume Medicago truncatula.</title>
        <authorList>
            <person name="Tang H."/>
            <person name="Krishnakumar V."/>
            <person name="Bidwell S."/>
            <person name="Rosen B."/>
            <person name="Chan A."/>
            <person name="Zhou S."/>
            <person name="Gentzbittel L."/>
            <person name="Childs K.L."/>
            <person name="Yandell M."/>
            <person name="Gundlach H."/>
            <person name="Mayer K.F."/>
            <person name="Schwartz D.C."/>
            <person name="Town C.D."/>
        </authorList>
    </citation>
    <scope>GENOME REANNOTATION</scope>
    <source>
        <strain evidence="6 7">cv. Jemalong A17</strain>
    </source>
</reference>
<dbReference type="Proteomes" id="UP000265566">
    <property type="component" value="Chromosome 3"/>
</dbReference>
<dbReference type="CDD" id="cd02043">
    <property type="entry name" value="serpinP_plants"/>
    <property type="match status" value="1"/>
</dbReference>
<dbReference type="Gramene" id="rna18807">
    <property type="protein sequence ID" value="RHN70246.1"/>
    <property type="gene ID" value="gene18807"/>
</dbReference>
<dbReference type="Gene3D" id="2.30.39.10">
    <property type="entry name" value="Alpha-1-antitrypsin, domain 1"/>
    <property type="match status" value="1"/>
</dbReference>
<dbReference type="PANTHER" id="PTHR11461">
    <property type="entry name" value="SERINE PROTEASE INHIBITOR, SERPIN"/>
    <property type="match status" value="1"/>
</dbReference>
<dbReference type="PANTHER" id="PTHR11461:SF211">
    <property type="entry name" value="GH10112P-RELATED"/>
    <property type="match status" value="1"/>
</dbReference>
<evidence type="ECO:0000256" key="2">
    <source>
        <dbReference type="RuleBase" id="RU000411"/>
    </source>
</evidence>
<dbReference type="EnsemblPlants" id="AES73235">
    <property type="protein sequence ID" value="AES73235"/>
    <property type="gene ID" value="MTR_3g101130"/>
</dbReference>
<protein>
    <submittedName>
        <fullName evidence="5">Putative Serpin family protein</fullName>
    </submittedName>
    <submittedName>
        <fullName evidence="4">Serpin-like protein</fullName>
    </submittedName>
</protein>
<reference evidence="5" key="5">
    <citation type="journal article" date="2018" name="Nat. Plants">
        <title>Whole-genome landscape of Medicago truncatula symbiotic genes.</title>
        <authorList>
            <person name="Pecrix Y."/>
            <person name="Gamas P."/>
            <person name="Carrere S."/>
        </authorList>
    </citation>
    <scope>NUCLEOTIDE SEQUENCE</scope>
    <source>
        <tissue evidence="5">Leaves</tissue>
    </source>
</reference>
<dbReference type="InterPro" id="IPR023796">
    <property type="entry name" value="Serpin_dom"/>
</dbReference>
<dbReference type="GO" id="GO:0004867">
    <property type="term" value="F:serine-type endopeptidase inhibitor activity"/>
    <property type="evidence" value="ECO:0007669"/>
    <property type="project" value="InterPro"/>
</dbReference>
<dbReference type="eggNOG" id="KOG2392">
    <property type="taxonomic scope" value="Eukaryota"/>
</dbReference>
<gene>
    <name evidence="6" type="primary">11434241</name>
    <name evidence="4" type="ordered locus">MTR_3g101130</name>
    <name evidence="5" type="ORF">MtrunA17_Chr3g0133481</name>
</gene>
<evidence type="ECO:0000313" key="4">
    <source>
        <dbReference type="EMBL" id="AES73235.1"/>
    </source>
</evidence>
<dbReference type="Proteomes" id="UP000002051">
    <property type="component" value="Chromosome 3"/>
</dbReference>
<dbReference type="SMART" id="SM00093">
    <property type="entry name" value="SERPIN"/>
    <property type="match status" value="1"/>
</dbReference>
<sequence>MSYHRESIANLTKNAMNITKHLVSKTEFKKKNVVLSPLSLQTVLSIVAAGSEGPTQCQLLSFLGSKSIDHLNSLSTHLFTSVLDDAAPFGGPQLSFVNSVWFEKSLSLYPSFKEIVDTNYFATLRSLDFINKADEAVKKVNAWAKKETNGRIGDVLSPGSIDSLTGLIFANALYFNGAWHQPFDASKTKDHDFHLLGGSSIKVPFMTSKKKQFINAFDGFKILRLPYKQGNDIRQFSMYFFLPDAQDGLLALIEKVASKPEILKHKLPRKEVIVGDFRIPRFKIYSGLELSNVSKELGVVLPFSGGGLTKMADSPIWVSNIFQNSFIEVNEKGTEAAAVTRTGLLGCARPTSIPTPIDFVADHPFMFLIRDDLSGTILFVGQVLNPLVGRS</sequence>
<evidence type="ECO:0000313" key="5">
    <source>
        <dbReference type="EMBL" id="RHN70246.1"/>
    </source>
</evidence>
<name>G7J5R9_MEDTR</name>
<dbReference type="SUPFAM" id="SSF56574">
    <property type="entry name" value="Serpins"/>
    <property type="match status" value="1"/>
</dbReference>
<proteinExistence type="inferred from homology"/>
<evidence type="ECO:0000313" key="7">
    <source>
        <dbReference type="Proteomes" id="UP000002051"/>
    </source>
</evidence>
<dbReference type="GO" id="GO:0005615">
    <property type="term" value="C:extracellular space"/>
    <property type="evidence" value="ECO:0000318"/>
    <property type="project" value="GO_Central"/>
</dbReference>
<dbReference type="KEGG" id="mtr:11434241"/>
<dbReference type="InterPro" id="IPR042185">
    <property type="entry name" value="Serpin_sf_2"/>
</dbReference>
<accession>G7J5R9</accession>
<evidence type="ECO:0000256" key="1">
    <source>
        <dbReference type="ARBA" id="ARBA00009500"/>
    </source>
</evidence>
<dbReference type="OrthoDB" id="1395717at2759"/>
<dbReference type="Pfam" id="PF00079">
    <property type="entry name" value="Serpin"/>
    <property type="match status" value="1"/>
</dbReference>
<reference evidence="6" key="3">
    <citation type="submission" date="2015-04" db="UniProtKB">
        <authorList>
            <consortium name="EnsemblPlants"/>
        </authorList>
    </citation>
    <scope>IDENTIFICATION</scope>
    <source>
        <strain evidence="6">cv. Jemalong A17</strain>
    </source>
</reference>
<dbReference type="InterPro" id="IPR000215">
    <property type="entry name" value="Serpin_fam"/>
</dbReference>
<dbReference type="PaxDb" id="3880-AES73235"/>
<dbReference type="PROSITE" id="PS00284">
    <property type="entry name" value="SERPIN"/>
    <property type="match status" value="1"/>
</dbReference>
<evidence type="ECO:0000313" key="8">
    <source>
        <dbReference type="Proteomes" id="UP000265566"/>
    </source>
</evidence>
<evidence type="ECO:0000259" key="3">
    <source>
        <dbReference type="SMART" id="SM00093"/>
    </source>
</evidence>
<dbReference type="EMBL" id="CM001219">
    <property type="protein sequence ID" value="AES73235.1"/>
    <property type="molecule type" value="Genomic_DNA"/>
</dbReference>
<organism evidence="4 7">
    <name type="scientific">Medicago truncatula</name>
    <name type="common">Barrel medic</name>
    <name type="synonym">Medicago tribuloides</name>
    <dbReference type="NCBI Taxonomy" id="3880"/>
    <lineage>
        <taxon>Eukaryota</taxon>
        <taxon>Viridiplantae</taxon>
        <taxon>Streptophyta</taxon>
        <taxon>Embryophyta</taxon>
        <taxon>Tracheophyta</taxon>
        <taxon>Spermatophyta</taxon>
        <taxon>Magnoliopsida</taxon>
        <taxon>eudicotyledons</taxon>
        <taxon>Gunneridae</taxon>
        <taxon>Pentapetalae</taxon>
        <taxon>rosids</taxon>
        <taxon>fabids</taxon>
        <taxon>Fabales</taxon>
        <taxon>Fabaceae</taxon>
        <taxon>Papilionoideae</taxon>
        <taxon>50 kb inversion clade</taxon>
        <taxon>NPAAA clade</taxon>
        <taxon>Hologalegina</taxon>
        <taxon>IRL clade</taxon>
        <taxon>Trifolieae</taxon>
        <taxon>Medicago</taxon>
    </lineage>
</organism>
<dbReference type="Gene3D" id="3.30.497.10">
    <property type="entry name" value="Antithrombin, subunit I, domain 2"/>
    <property type="match status" value="1"/>
</dbReference>
<keyword evidence="7" id="KW-1185">Reference proteome</keyword>
<feature type="domain" description="Serpin" evidence="3">
    <location>
        <begin position="16"/>
        <end position="386"/>
    </location>
</feature>
<comment type="similarity">
    <text evidence="1 2">Belongs to the serpin family.</text>
</comment>
<dbReference type="OMA" id="AEIMTMS"/>
<dbReference type="InterPro" id="IPR042178">
    <property type="entry name" value="Serpin_sf_1"/>
</dbReference>